<dbReference type="OrthoDB" id="6624439at2"/>
<dbReference type="PROSITE" id="PS51257">
    <property type="entry name" value="PROKAR_LIPOPROTEIN"/>
    <property type="match status" value="1"/>
</dbReference>
<keyword evidence="3" id="KW-1185">Reference proteome</keyword>
<dbReference type="EMBL" id="LFEJ01000014">
    <property type="protein sequence ID" value="KMV34594.1"/>
    <property type="molecule type" value="Genomic_DNA"/>
</dbReference>
<protein>
    <recommendedName>
        <fullName evidence="4">Lipoprotein</fullName>
    </recommendedName>
</protein>
<dbReference type="RefSeq" id="WP_024558906.1">
    <property type="nucleotide sequence ID" value="NZ_LFEJ01000014.1"/>
</dbReference>
<evidence type="ECO:0000313" key="3">
    <source>
        <dbReference type="Proteomes" id="UP000037315"/>
    </source>
</evidence>
<accession>A0A0J8YAV5</accession>
<comment type="caution">
    <text evidence="2">The sequence shown here is derived from an EMBL/GenBank/DDBJ whole genome shotgun (WGS) entry which is preliminary data.</text>
</comment>
<proteinExistence type="predicted"/>
<evidence type="ECO:0000256" key="1">
    <source>
        <dbReference type="SAM" id="MobiDB-lite"/>
    </source>
</evidence>
<sequence>MKKMMLVTLCVVLAGCVNKSQKPTSLVTPAPAQPAAIAPQPPAPPARTEPDNNGLMAQETCRKELEALRAYGPRTYNRYASEMATLTAKTSKFLSVKEDLNPRINDIVMSAYQSRMQTLCYKIEASLGQMLVDQATASLAD</sequence>
<evidence type="ECO:0000313" key="2">
    <source>
        <dbReference type="EMBL" id="KMV34594.1"/>
    </source>
</evidence>
<name>A0A0J8YAV5_9ENTR</name>
<reference evidence="2 3" key="1">
    <citation type="submission" date="2015-06" db="EMBL/GenBank/DDBJ databases">
        <title>Genome sequencing of Cronobacter sp. strain DJ34 isolated from petroleum contaminated sludge of Duliajan Oil Fields, Assam, India.</title>
        <authorList>
            <person name="Pal S."/>
            <person name="Banerjee T.D."/>
            <person name="Roy A."/>
            <person name="Sar P."/>
            <person name="Kazy S.K."/>
        </authorList>
    </citation>
    <scope>NUCLEOTIDE SEQUENCE [LARGE SCALE GENOMIC DNA]</scope>
    <source>
        <strain evidence="2 3">DJ34</strain>
    </source>
</reference>
<feature type="compositionally biased region" description="Low complexity" evidence="1">
    <location>
        <begin position="29"/>
        <end position="38"/>
    </location>
</feature>
<feature type="region of interest" description="Disordered" evidence="1">
    <location>
        <begin position="22"/>
        <end position="56"/>
    </location>
</feature>
<dbReference type="PATRIC" id="fig|1656095.3.peg.1144"/>
<dbReference type="AlphaFoldDB" id="A0A0J8YAV5"/>
<evidence type="ECO:0008006" key="4">
    <source>
        <dbReference type="Google" id="ProtNLM"/>
    </source>
</evidence>
<gene>
    <name evidence="2" type="ORF">ACH50_10600</name>
</gene>
<organism evidence="2 3">
    <name type="scientific">Franconibacter pulveris</name>
    <dbReference type="NCBI Taxonomy" id="435910"/>
    <lineage>
        <taxon>Bacteria</taxon>
        <taxon>Pseudomonadati</taxon>
        <taxon>Pseudomonadota</taxon>
        <taxon>Gammaproteobacteria</taxon>
        <taxon>Enterobacterales</taxon>
        <taxon>Enterobacteriaceae</taxon>
        <taxon>Franconibacter</taxon>
    </lineage>
</organism>
<dbReference type="Proteomes" id="UP000037315">
    <property type="component" value="Unassembled WGS sequence"/>
</dbReference>